<evidence type="ECO:0000313" key="7">
    <source>
        <dbReference type="EMBL" id="CAL8109884.1"/>
    </source>
</evidence>
<keyword evidence="8" id="KW-1185">Reference proteome</keyword>
<dbReference type="NCBIfam" id="TIGR00231">
    <property type="entry name" value="small_GTP"/>
    <property type="match status" value="1"/>
</dbReference>
<evidence type="ECO:0000256" key="1">
    <source>
        <dbReference type="ARBA" id="ARBA00022741"/>
    </source>
</evidence>
<dbReference type="SMART" id="SM00054">
    <property type="entry name" value="EFh"/>
    <property type="match status" value="2"/>
</dbReference>
<feature type="region of interest" description="Disordered" evidence="5">
    <location>
        <begin position="762"/>
        <end position="800"/>
    </location>
</feature>
<feature type="compositionally biased region" description="Polar residues" evidence="5">
    <location>
        <begin position="781"/>
        <end position="793"/>
    </location>
</feature>
<dbReference type="SUPFAM" id="SSF52540">
    <property type="entry name" value="P-loop containing nucleoside triphosphate hydrolases"/>
    <property type="match status" value="1"/>
</dbReference>
<sequence length="800" mass="88391">MESEVVCSSAKSNGIPKSSSSSSRTMHNYRIDELFKACDTKGRGVIGPDEFRELCNKFGISPSDSDVIFIDLDHDGDGSIDFEDFSHGFRDFLTPGSRRGSLQISPITDPNTDLQLFEMEKRHASARSAWKHFMNNVGASNIQPFMSHSGTNNNNNNDELYDIVEEIRSDSGAKKKSPNLETALTSLMLDVQHLHEEYKTLENSFLKEREVHAAQLVALGEELDQQLAKAEAKAKAEAREEAQRQMDTERKKIATEIESQLADLSSQIQTFQKVEEWLAEEEAKEKRLKVPEDQSKLHDAESENRNLRSALVEAQMKATLLQTQLTQKRNEYLDLFNALHSEKLAASEYKSQVDLMQNHLVVLSEANRVLSDANDCLSTQVPVTSGLNSPSSSSSAQHDHVNFNSCPNSLGIIETLTDYLPPSVKQSSSDPRLTAQAFCETDKDSGLSTLLDEIRAEGDGSPLPSGIWTSSSIFSNSPQPESRHGCATSQNGIGMGKIVSSCCIENIVRHESSSSPSSSYNRNLPANSAENTYKSFEHGEDSDLYEALSVNSNPLGNNIKSSQEGNDAGFDYQHDSSTFYPHRTFKVILAGDAAVGKTTFIERICHGHFTPNLSSTIGVDFRVKTIELDGKCVALQLWDTAGQERFRSLTKSYFRRADGVILMYDVSNERTFANIRNWIHNVEEGAGRKVPIVLSGNKVDLREDGCPPQGLCVSHSDGEKLAMQCGAIFVETSPKTGHNVFEALLMLAKEMSQVEDAELRNSLQLSEHSEEEKLKKKGCCSSGNNNSATQSDSRGVKDKL</sequence>
<dbReference type="SMART" id="SM00177">
    <property type="entry name" value="ARF"/>
    <property type="match status" value="1"/>
</dbReference>
<evidence type="ECO:0000313" key="8">
    <source>
        <dbReference type="Proteomes" id="UP001642540"/>
    </source>
</evidence>
<dbReference type="SMART" id="SM00173">
    <property type="entry name" value="RAS"/>
    <property type="match status" value="1"/>
</dbReference>
<keyword evidence="2" id="KW-0106">Calcium</keyword>
<dbReference type="InterPro" id="IPR011992">
    <property type="entry name" value="EF-hand-dom_pair"/>
</dbReference>
<dbReference type="SMART" id="SM00174">
    <property type="entry name" value="RHO"/>
    <property type="match status" value="1"/>
</dbReference>
<dbReference type="InterPro" id="IPR018247">
    <property type="entry name" value="EF_Hand_1_Ca_BS"/>
</dbReference>
<keyword evidence="1" id="KW-0547">Nucleotide-binding</keyword>
<dbReference type="PROSITE" id="PS51420">
    <property type="entry name" value="RHO"/>
    <property type="match status" value="1"/>
</dbReference>
<dbReference type="PRINTS" id="PR00449">
    <property type="entry name" value="RASTRNSFRMNG"/>
</dbReference>
<keyword evidence="3" id="KW-0342">GTP-binding</keyword>
<evidence type="ECO:0000259" key="6">
    <source>
        <dbReference type="PROSITE" id="PS50222"/>
    </source>
</evidence>
<dbReference type="Pfam" id="PF00071">
    <property type="entry name" value="Ras"/>
    <property type="match status" value="1"/>
</dbReference>
<comment type="caution">
    <text evidence="7">The sequence shown here is derived from an EMBL/GenBank/DDBJ whole genome shotgun (WGS) entry which is preliminary data.</text>
</comment>
<reference evidence="7 8" key="1">
    <citation type="submission" date="2024-08" db="EMBL/GenBank/DDBJ databases">
        <authorList>
            <person name="Cucini C."/>
            <person name="Frati F."/>
        </authorList>
    </citation>
    <scope>NUCLEOTIDE SEQUENCE [LARGE SCALE GENOMIC DNA]</scope>
</reference>
<dbReference type="PROSITE" id="PS50222">
    <property type="entry name" value="EF_HAND_2"/>
    <property type="match status" value="1"/>
</dbReference>
<dbReference type="SMART" id="SM00175">
    <property type="entry name" value="RAB"/>
    <property type="match status" value="1"/>
</dbReference>
<feature type="compositionally biased region" description="Low complexity" evidence="5">
    <location>
        <begin position="8"/>
        <end position="23"/>
    </location>
</feature>
<dbReference type="InterPro" id="IPR027417">
    <property type="entry name" value="P-loop_NTPase"/>
</dbReference>
<evidence type="ECO:0000256" key="2">
    <source>
        <dbReference type="ARBA" id="ARBA00022837"/>
    </source>
</evidence>
<dbReference type="CDD" id="cd00051">
    <property type="entry name" value="EFh"/>
    <property type="match status" value="1"/>
</dbReference>
<keyword evidence="4" id="KW-0175">Coiled coil</keyword>
<feature type="coiled-coil region" evidence="4">
    <location>
        <begin position="184"/>
        <end position="331"/>
    </location>
</feature>
<proteinExistence type="predicted"/>
<dbReference type="Gene3D" id="3.40.50.300">
    <property type="entry name" value="P-loop containing nucleotide triphosphate hydrolases"/>
    <property type="match status" value="1"/>
</dbReference>
<gene>
    <name evidence="7" type="ORF">ODALV1_LOCUS13776</name>
</gene>
<evidence type="ECO:0000256" key="4">
    <source>
        <dbReference type="SAM" id="Coils"/>
    </source>
</evidence>
<dbReference type="PROSITE" id="PS00018">
    <property type="entry name" value="EF_HAND_1"/>
    <property type="match status" value="1"/>
</dbReference>
<feature type="domain" description="EF-hand" evidence="6">
    <location>
        <begin position="60"/>
        <end position="95"/>
    </location>
</feature>
<dbReference type="PROSITE" id="PS51419">
    <property type="entry name" value="RAB"/>
    <property type="match status" value="1"/>
</dbReference>
<dbReference type="PANTHER" id="PTHR47977">
    <property type="entry name" value="RAS-RELATED PROTEIN RAB"/>
    <property type="match status" value="1"/>
</dbReference>
<name>A0ABP1QQ94_9HEXA</name>
<dbReference type="Gene3D" id="1.10.238.10">
    <property type="entry name" value="EF-hand"/>
    <property type="match status" value="1"/>
</dbReference>
<dbReference type="InterPro" id="IPR002048">
    <property type="entry name" value="EF_hand_dom"/>
</dbReference>
<feature type="region of interest" description="Disordered" evidence="5">
    <location>
        <begin position="1"/>
        <end position="24"/>
    </location>
</feature>
<dbReference type="SUPFAM" id="SSF47473">
    <property type="entry name" value="EF-hand"/>
    <property type="match status" value="1"/>
</dbReference>
<dbReference type="CDD" id="cd00154">
    <property type="entry name" value="Rab"/>
    <property type="match status" value="1"/>
</dbReference>
<dbReference type="PROSITE" id="PS51421">
    <property type="entry name" value="RAS"/>
    <property type="match status" value="1"/>
</dbReference>
<dbReference type="Proteomes" id="UP001642540">
    <property type="component" value="Unassembled WGS sequence"/>
</dbReference>
<protein>
    <recommendedName>
        <fullName evidence="6">EF-hand domain-containing protein</fullName>
    </recommendedName>
</protein>
<dbReference type="InterPro" id="IPR001806">
    <property type="entry name" value="Small_GTPase"/>
</dbReference>
<accession>A0ABP1QQ94</accession>
<dbReference type="EMBL" id="CAXLJM020000042">
    <property type="protein sequence ID" value="CAL8109884.1"/>
    <property type="molecule type" value="Genomic_DNA"/>
</dbReference>
<organism evidence="7 8">
    <name type="scientific">Orchesella dallaii</name>
    <dbReference type="NCBI Taxonomy" id="48710"/>
    <lineage>
        <taxon>Eukaryota</taxon>
        <taxon>Metazoa</taxon>
        <taxon>Ecdysozoa</taxon>
        <taxon>Arthropoda</taxon>
        <taxon>Hexapoda</taxon>
        <taxon>Collembola</taxon>
        <taxon>Entomobryomorpha</taxon>
        <taxon>Entomobryoidea</taxon>
        <taxon>Orchesellidae</taxon>
        <taxon>Orchesellinae</taxon>
        <taxon>Orchesella</taxon>
    </lineage>
</organism>
<dbReference type="InterPro" id="IPR005225">
    <property type="entry name" value="Small_GTP-bd"/>
</dbReference>
<dbReference type="SMART" id="SM00176">
    <property type="entry name" value="RAN"/>
    <property type="match status" value="1"/>
</dbReference>
<dbReference type="PROSITE" id="PS51417">
    <property type="entry name" value="ARF"/>
    <property type="match status" value="1"/>
</dbReference>
<evidence type="ECO:0000256" key="3">
    <source>
        <dbReference type="ARBA" id="ARBA00023134"/>
    </source>
</evidence>
<dbReference type="Pfam" id="PF13499">
    <property type="entry name" value="EF-hand_7"/>
    <property type="match status" value="1"/>
</dbReference>
<dbReference type="InterPro" id="IPR050227">
    <property type="entry name" value="Rab"/>
</dbReference>
<evidence type="ECO:0000256" key="5">
    <source>
        <dbReference type="SAM" id="MobiDB-lite"/>
    </source>
</evidence>